<keyword evidence="7" id="KW-1133">Transmembrane helix</keyword>
<keyword evidence="5" id="KW-0256">Endoplasmic reticulum</keyword>
<dbReference type="PANTHER" id="PTHR45996">
    <property type="entry name" value="AGAP001464-PB"/>
    <property type="match status" value="1"/>
</dbReference>
<keyword evidence="13" id="KW-0325">Glycoprotein</keyword>
<dbReference type="AlphaFoldDB" id="A0AA35LLW8"/>
<reference evidence="18" key="1">
    <citation type="submission" date="2022-12" db="EMBL/GenBank/DDBJ databases">
        <authorList>
            <person name="Alioto T."/>
            <person name="Alioto T."/>
            <person name="Gomez Garrido J."/>
        </authorList>
    </citation>
    <scope>NUCLEOTIDE SEQUENCE</scope>
</reference>
<feature type="compositionally biased region" description="Basic and acidic residues" evidence="16">
    <location>
        <begin position="91"/>
        <end position="102"/>
    </location>
</feature>
<dbReference type="PANTHER" id="PTHR45996:SF2">
    <property type="entry name" value="CYCLIC AMP-RESPONSIVE ELEMENT-BINDING PROTEIN 3-LIKE PROTEIN 4"/>
    <property type="match status" value="1"/>
</dbReference>
<proteinExistence type="inferred from homology"/>
<dbReference type="GO" id="GO:0000981">
    <property type="term" value="F:DNA-binding transcription factor activity, RNA polymerase II-specific"/>
    <property type="evidence" value="ECO:0007669"/>
    <property type="project" value="TreeGrafter"/>
</dbReference>
<evidence type="ECO:0000313" key="18">
    <source>
        <dbReference type="EMBL" id="CAI5798376.1"/>
    </source>
</evidence>
<evidence type="ECO:0000256" key="11">
    <source>
        <dbReference type="ARBA" id="ARBA00023159"/>
    </source>
</evidence>
<dbReference type="Proteomes" id="UP001178461">
    <property type="component" value="Chromosome 16"/>
</dbReference>
<evidence type="ECO:0000256" key="14">
    <source>
        <dbReference type="ARBA" id="ARBA00023242"/>
    </source>
</evidence>
<dbReference type="GO" id="GO:0000978">
    <property type="term" value="F:RNA polymerase II cis-regulatory region sequence-specific DNA binding"/>
    <property type="evidence" value="ECO:0007669"/>
    <property type="project" value="TreeGrafter"/>
</dbReference>
<keyword evidence="12" id="KW-0804">Transcription</keyword>
<dbReference type="SMART" id="SM00338">
    <property type="entry name" value="BRLZ"/>
    <property type="match status" value="1"/>
</dbReference>
<keyword evidence="10" id="KW-0472">Membrane</keyword>
<dbReference type="InterPro" id="IPR051381">
    <property type="entry name" value="CREB_ATF_subfamily"/>
</dbReference>
<organism evidence="18 19">
    <name type="scientific">Podarcis lilfordi</name>
    <name type="common">Lilford's wall lizard</name>
    <dbReference type="NCBI Taxonomy" id="74358"/>
    <lineage>
        <taxon>Eukaryota</taxon>
        <taxon>Metazoa</taxon>
        <taxon>Chordata</taxon>
        <taxon>Craniata</taxon>
        <taxon>Vertebrata</taxon>
        <taxon>Euteleostomi</taxon>
        <taxon>Lepidosauria</taxon>
        <taxon>Squamata</taxon>
        <taxon>Bifurcata</taxon>
        <taxon>Unidentata</taxon>
        <taxon>Episquamata</taxon>
        <taxon>Laterata</taxon>
        <taxon>Lacertibaenia</taxon>
        <taxon>Lacertidae</taxon>
        <taxon>Podarcis</taxon>
    </lineage>
</organism>
<evidence type="ECO:0000256" key="5">
    <source>
        <dbReference type="ARBA" id="ARBA00022824"/>
    </source>
</evidence>
<name>A0AA35LLW8_9SAUR</name>
<evidence type="ECO:0000256" key="4">
    <source>
        <dbReference type="ARBA" id="ARBA00022692"/>
    </source>
</evidence>
<feature type="compositionally biased region" description="Polar residues" evidence="16">
    <location>
        <begin position="387"/>
        <end position="397"/>
    </location>
</feature>
<evidence type="ECO:0000256" key="2">
    <source>
        <dbReference type="ARBA" id="ARBA00009050"/>
    </source>
</evidence>
<keyword evidence="8" id="KW-0805">Transcription regulation</keyword>
<sequence length="425" mass="46611">MESSTPTLLDALLFEGQEGLVPNGAFSTPMSKPCFPLQDHAYGRASEKVYEAWEAGEVLGRPSNSDTEDLLQFLINPNDIYESRSPIASPESDRGISDDPHADPPVQSELAPPDVSATVIYEVICDMGMVEEATGPDPAFSNPLENWTPPAILPEACAMSEVSLGLLENVTRSNVEDIPIPQDPFEPLQLQGLYLTEEEKRLLSEEGVLLCSDLPLTKAEERILKKVRRKIRNKQSAQDSRRRKKEYIDGLESRVAACSVQNQELRKKVQELETHNMSLLGQLQKLQGLIKQTSTKAAQTSTCLVIIIFSLGLLILPSCSSFFGGTQVSRDDYKPSGVISRHILTKGSLSGPDESPTTGSPDSSHVQMEEPRDGDPAAARNPDTARETTIANTSDPGSLSDVKETNSRRPKQEKDPTKQMHADEM</sequence>
<evidence type="ECO:0000256" key="9">
    <source>
        <dbReference type="ARBA" id="ARBA00023125"/>
    </source>
</evidence>
<dbReference type="InterPro" id="IPR046347">
    <property type="entry name" value="bZIP_sf"/>
</dbReference>
<evidence type="ECO:0000259" key="17">
    <source>
        <dbReference type="PROSITE" id="PS50217"/>
    </source>
</evidence>
<dbReference type="CDD" id="cd14689">
    <property type="entry name" value="bZIP_CREB3"/>
    <property type="match status" value="1"/>
</dbReference>
<evidence type="ECO:0000256" key="7">
    <source>
        <dbReference type="ARBA" id="ARBA00022989"/>
    </source>
</evidence>
<keyword evidence="9" id="KW-0238">DNA-binding</keyword>
<evidence type="ECO:0000256" key="12">
    <source>
        <dbReference type="ARBA" id="ARBA00023163"/>
    </source>
</evidence>
<keyword evidence="11" id="KW-0010">Activator</keyword>
<evidence type="ECO:0000256" key="16">
    <source>
        <dbReference type="SAM" id="MobiDB-lite"/>
    </source>
</evidence>
<keyword evidence="4" id="KW-0812">Transmembrane</keyword>
<comment type="similarity">
    <text evidence="2">Belongs to the bZIP family. ATF subfamily.</text>
</comment>
<keyword evidence="14" id="KW-0539">Nucleus</keyword>
<comment type="subcellular location">
    <subcellularLocation>
        <location evidence="1">Endoplasmic reticulum membrane</location>
        <topology evidence="1">Single-pass type II membrane protein</topology>
    </subcellularLocation>
</comment>
<dbReference type="GO" id="GO:0005634">
    <property type="term" value="C:nucleus"/>
    <property type="evidence" value="ECO:0007669"/>
    <property type="project" value="TreeGrafter"/>
</dbReference>
<dbReference type="GO" id="GO:0005789">
    <property type="term" value="C:endoplasmic reticulum membrane"/>
    <property type="evidence" value="ECO:0007669"/>
    <property type="project" value="UniProtKB-SubCell"/>
</dbReference>
<evidence type="ECO:0000256" key="1">
    <source>
        <dbReference type="ARBA" id="ARBA00004648"/>
    </source>
</evidence>
<gene>
    <name evidence="18" type="ORF">PODLI_1B023728</name>
</gene>
<evidence type="ECO:0000256" key="15">
    <source>
        <dbReference type="SAM" id="Coils"/>
    </source>
</evidence>
<dbReference type="PROSITE" id="PS50217">
    <property type="entry name" value="BZIP"/>
    <property type="match status" value="1"/>
</dbReference>
<dbReference type="Pfam" id="PF00170">
    <property type="entry name" value="bZIP_1"/>
    <property type="match status" value="1"/>
</dbReference>
<evidence type="ECO:0000256" key="8">
    <source>
        <dbReference type="ARBA" id="ARBA00023015"/>
    </source>
</evidence>
<evidence type="ECO:0000313" key="19">
    <source>
        <dbReference type="Proteomes" id="UP001178461"/>
    </source>
</evidence>
<evidence type="ECO:0000256" key="6">
    <source>
        <dbReference type="ARBA" id="ARBA00022968"/>
    </source>
</evidence>
<keyword evidence="19" id="KW-1185">Reference proteome</keyword>
<accession>A0AA35LLW8</accession>
<evidence type="ECO:0000256" key="13">
    <source>
        <dbReference type="ARBA" id="ARBA00023180"/>
    </source>
</evidence>
<feature type="compositionally biased region" description="Polar residues" evidence="16">
    <location>
        <begin position="355"/>
        <end position="366"/>
    </location>
</feature>
<dbReference type="EMBL" id="OX395143">
    <property type="protein sequence ID" value="CAI5798376.1"/>
    <property type="molecule type" value="Genomic_DNA"/>
</dbReference>
<feature type="compositionally biased region" description="Basic and acidic residues" evidence="16">
    <location>
        <begin position="401"/>
        <end position="425"/>
    </location>
</feature>
<feature type="region of interest" description="Disordered" evidence="16">
    <location>
        <begin position="344"/>
        <end position="425"/>
    </location>
</feature>
<feature type="domain" description="BZIP" evidence="17">
    <location>
        <begin position="223"/>
        <end position="286"/>
    </location>
</feature>
<keyword evidence="6" id="KW-0735">Signal-anchor</keyword>
<feature type="coiled-coil region" evidence="15">
    <location>
        <begin position="248"/>
        <end position="282"/>
    </location>
</feature>
<evidence type="ECO:0000256" key="10">
    <source>
        <dbReference type="ARBA" id="ARBA00023136"/>
    </source>
</evidence>
<dbReference type="InterPro" id="IPR004827">
    <property type="entry name" value="bZIP"/>
</dbReference>
<dbReference type="Gene3D" id="1.20.5.170">
    <property type="match status" value="1"/>
</dbReference>
<feature type="region of interest" description="Disordered" evidence="16">
    <location>
        <begin position="82"/>
        <end position="112"/>
    </location>
</feature>
<dbReference type="FunFam" id="1.20.5.170:FF:000042">
    <property type="entry name" value="Cyclic AMP-responsive element-binding protein 3-like protein 3"/>
    <property type="match status" value="1"/>
</dbReference>
<evidence type="ECO:0000256" key="3">
    <source>
        <dbReference type="ARBA" id="ARBA00013878"/>
    </source>
</evidence>
<protein>
    <recommendedName>
        <fullName evidence="3">Cyclic AMP-responsive element-binding protein 3-like protein 4</fullName>
    </recommendedName>
</protein>
<keyword evidence="15" id="KW-0175">Coiled coil</keyword>
<dbReference type="SUPFAM" id="SSF57959">
    <property type="entry name" value="Leucine zipper domain"/>
    <property type="match status" value="1"/>
</dbReference>